<protein>
    <recommendedName>
        <fullName evidence="2">histidine kinase</fullName>
        <ecNumber evidence="2">2.7.13.3</ecNumber>
    </recommendedName>
</protein>
<keyword evidence="9" id="KW-1185">Reference proteome</keyword>
<dbReference type="EC" id="2.7.13.3" evidence="2"/>
<accession>A0A6I4HZD3</accession>
<dbReference type="GO" id="GO:0004721">
    <property type="term" value="F:phosphoprotein phosphatase activity"/>
    <property type="evidence" value="ECO:0007669"/>
    <property type="project" value="TreeGrafter"/>
</dbReference>
<reference evidence="8 9" key="1">
    <citation type="submission" date="2020-12" db="EMBL/GenBank/DDBJ databases">
        <title>HMF7856_wgs.fasta genome submission.</title>
        <authorList>
            <person name="Kang H."/>
            <person name="Kim H."/>
            <person name="Joh K."/>
        </authorList>
    </citation>
    <scope>NUCLEOTIDE SEQUENCE [LARGE SCALE GENOMIC DNA]</scope>
    <source>
        <strain evidence="8 9">HMF7856</strain>
    </source>
</reference>
<dbReference type="EMBL" id="CP066775">
    <property type="protein sequence ID" value="QQL50182.1"/>
    <property type="molecule type" value="Genomic_DNA"/>
</dbReference>
<dbReference type="GO" id="GO:0016036">
    <property type="term" value="P:cellular response to phosphate starvation"/>
    <property type="evidence" value="ECO:0007669"/>
    <property type="project" value="TreeGrafter"/>
</dbReference>
<dbReference type="PRINTS" id="PR00344">
    <property type="entry name" value="BCTRLSENSOR"/>
</dbReference>
<evidence type="ECO:0000256" key="5">
    <source>
        <dbReference type="ARBA" id="ARBA00022777"/>
    </source>
</evidence>
<dbReference type="InterPro" id="IPR036097">
    <property type="entry name" value="HisK_dim/P_sf"/>
</dbReference>
<dbReference type="InterPro" id="IPR036890">
    <property type="entry name" value="HATPase_C_sf"/>
</dbReference>
<dbReference type="SMART" id="SM00388">
    <property type="entry name" value="HisKA"/>
    <property type="match status" value="1"/>
</dbReference>
<evidence type="ECO:0000256" key="3">
    <source>
        <dbReference type="ARBA" id="ARBA00022553"/>
    </source>
</evidence>
<dbReference type="PROSITE" id="PS50109">
    <property type="entry name" value="HIS_KIN"/>
    <property type="match status" value="1"/>
</dbReference>
<dbReference type="CDD" id="cd00082">
    <property type="entry name" value="HisKA"/>
    <property type="match status" value="1"/>
</dbReference>
<dbReference type="GO" id="GO:0000155">
    <property type="term" value="F:phosphorelay sensor kinase activity"/>
    <property type="evidence" value="ECO:0007669"/>
    <property type="project" value="InterPro"/>
</dbReference>
<keyword evidence="5 8" id="KW-0418">Kinase</keyword>
<evidence type="ECO:0000256" key="4">
    <source>
        <dbReference type="ARBA" id="ARBA00022679"/>
    </source>
</evidence>
<name>A0A6I4HZD3_9SPHI</name>
<evidence type="ECO:0000313" key="9">
    <source>
        <dbReference type="Proteomes" id="UP000429232"/>
    </source>
</evidence>
<keyword evidence="3" id="KW-0597">Phosphoprotein</keyword>
<dbReference type="GO" id="GO:0005886">
    <property type="term" value="C:plasma membrane"/>
    <property type="evidence" value="ECO:0007669"/>
    <property type="project" value="TreeGrafter"/>
</dbReference>
<evidence type="ECO:0000256" key="2">
    <source>
        <dbReference type="ARBA" id="ARBA00012438"/>
    </source>
</evidence>
<dbReference type="AlphaFoldDB" id="A0A6I4HZD3"/>
<dbReference type="SUPFAM" id="SSF55874">
    <property type="entry name" value="ATPase domain of HSP90 chaperone/DNA topoisomerase II/histidine kinase"/>
    <property type="match status" value="1"/>
</dbReference>
<dbReference type="RefSeq" id="WP_157522862.1">
    <property type="nucleotide sequence ID" value="NZ_CP066775.1"/>
</dbReference>
<keyword evidence="6" id="KW-0902">Two-component regulatory system</keyword>
<comment type="catalytic activity">
    <reaction evidence="1">
        <text>ATP + protein L-histidine = ADP + protein N-phospho-L-histidine.</text>
        <dbReference type="EC" id="2.7.13.3"/>
    </reaction>
</comment>
<dbReference type="PANTHER" id="PTHR45453:SF1">
    <property type="entry name" value="PHOSPHATE REGULON SENSOR PROTEIN PHOR"/>
    <property type="match status" value="1"/>
</dbReference>
<dbReference type="Pfam" id="PF02518">
    <property type="entry name" value="HATPase_c"/>
    <property type="match status" value="1"/>
</dbReference>
<dbReference type="Pfam" id="PF00512">
    <property type="entry name" value="HisKA"/>
    <property type="match status" value="1"/>
</dbReference>
<dbReference type="SMART" id="SM00387">
    <property type="entry name" value="HATPase_c"/>
    <property type="match status" value="1"/>
</dbReference>
<dbReference type="InterPro" id="IPR003594">
    <property type="entry name" value="HATPase_dom"/>
</dbReference>
<proteinExistence type="predicted"/>
<dbReference type="InterPro" id="IPR004358">
    <property type="entry name" value="Sig_transdc_His_kin-like_C"/>
</dbReference>
<dbReference type="KEGG" id="mgik:GO620_001640"/>
<feature type="domain" description="Histidine kinase" evidence="7">
    <location>
        <begin position="151"/>
        <end position="364"/>
    </location>
</feature>
<evidence type="ECO:0000256" key="6">
    <source>
        <dbReference type="ARBA" id="ARBA00023012"/>
    </source>
</evidence>
<dbReference type="Proteomes" id="UP000429232">
    <property type="component" value="Chromosome"/>
</dbReference>
<dbReference type="PANTHER" id="PTHR45453">
    <property type="entry name" value="PHOSPHATE REGULON SENSOR PROTEIN PHOR"/>
    <property type="match status" value="1"/>
</dbReference>
<dbReference type="InterPro" id="IPR005467">
    <property type="entry name" value="His_kinase_dom"/>
</dbReference>
<organism evidence="8 9">
    <name type="scientific">Mucilaginibacter ginkgonis</name>
    <dbReference type="NCBI Taxonomy" id="2682091"/>
    <lineage>
        <taxon>Bacteria</taxon>
        <taxon>Pseudomonadati</taxon>
        <taxon>Bacteroidota</taxon>
        <taxon>Sphingobacteriia</taxon>
        <taxon>Sphingobacteriales</taxon>
        <taxon>Sphingobacteriaceae</taxon>
        <taxon>Mucilaginibacter</taxon>
    </lineage>
</organism>
<dbReference type="SUPFAM" id="SSF47384">
    <property type="entry name" value="Homodimeric domain of signal transducing histidine kinase"/>
    <property type="match status" value="1"/>
</dbReference>
<evidence type="ECO:0000313" key="8">
    <source>
        <dbReference type="EMBL" id="QQL50182.1"/>
    </source>
</evidence>
<dbReference type="Gene3D" id="1.10.287.130">
    <property type="match status" value="1"/>
</dbReference>
<dbReference type="InterPro" id="IPR003661">
    <property type="entry name" value="HisK_dim/P_dom"/>
</dbReference>
<gene>
    <name evidence="8" type="ORF">GO620_001640</name>
</gene>
<evidence type="ECO:0000256" key="1">
    <source>
        <dbReference type="ARBA" id="ARBA00000085"/>
    </source>
</evidence>
<keyword evidence="4" id="KW-0808">Transferase</keyword>
<sequence>MTLAYYQSRYKGRTYLGRNITFGGAYLLLAINYYYSGGLGGPSLLYFMFTYFAVVSITPRSELPIHTIAGVLIVTFLIVTELITPEIIIFQTGSLLERAIDMWSAYLLSMVMFGTSARFLITSYNKERNLGKQQLAVLKVLDEERSQLLSVIGHDLRAPLNNIHGYLDLAEDMAIEERQVFHEHLASSTKTTMELLDNLLHWTHNRMSGVADELREHYLLGLTQVEYNLLSKIAQKKDIAITLNIPAKMSVIGNDNMIRLIVRNLLYNAIKFTNPGGNISIKAKTIGNTCALEISDTGTGSYVKLPADLKNLKGFSNHGTHQEKGSGLGLKLCWEFAEAQNGTITYESKVSGGSKFTLHLPCRPVHLD</sequence>
<dbReference type="InterPro" id="IPR050351">
    <property type="entry name" value="BphY/WalK/GraS-like"/>
</dbReference>
<dbReference type="Gene3D" id="3.30.565.10">
    <property type="entry name" value="Histidine kinase-like ATPase, C-terminal domain"/>
    <property type="match status" value="1"/>
</dbReference>
<evidence type="ECO:0000259" key="7">
    <source>
        <dbReference type="PROSITE" id="PS50109"/>
    </source>
</evidence>